<dbReference type="GO" id="GO:0003677">
    <property type="term" value="F:DNA binding"/>
    <property type="evidence" value="ECO:0007669"/>
    <property type="project" value="UniProtKB-KW"/>
</dbReference>
<accession>A0ABP7GGG4</accession>
<dbReference type="Gene3D" id="3.40.50.1360">
    <property type="match status" value="1"/>
</dbReference>
<dbReference type="SUPFAM" id="SSF100950">
    <property type="entry name" value="NagB/RpiA/CoA transferase-like"/>
    <property type="match status" value="1"/>
</dbReference>
<dbReference type="PANTHER" id="PTHR34294:SF1">
    <property type="entry name" value="TRANSCRIPTIONAL REGULATOR LSRR"/>
    <property type="match status" value="1"/>
</dbReference>
<keyword evidence="3 6" id="KW-0238">DNA-binding</keyword>
<protein>
    <submittedName>
        <fullName evidence="6">DNA-binding transcriptional regulator</fullName>
    </submittedName>
</protein>
<dbReference type="InterPro" id="IPR007324">
    <property type="entry name" value="Sugar-bd_dom_put"/>
</dbReference>
<comment type="similarity">
    <text evidence="1">Belongs to the SorC transcriptional regulatory family.</text>
</comment>
<evidence type="ECO:0000256" key="4">
    <source>
        <dbReference type="ARBA" id="ARBA00023163"/>
    </source>
</evidence>
<dbReference type="InterPro" id="IPR051054">
    <property type="entry name" value="SorC_transcr_regulators"/>
</dbReference>
<dbReference type="Proteomes" id="UP001500540">
    <property type="component" value="Unassembled WGS sequence"/>
</dbReference>
<keyword evidence="2" id="KW-0805">Transcription regulation</keyword>
<proteinExistence type="inferred from homology"/>
<keyword evidence="4" id="KW-0804">Transcription</keyword>
<evidence type="ECO:0000256" key="3">
    <source>
        <dbReference type="ARBA" id="ARBA00023125"/>
    </source>
</evidence>
<keyword evidence="7" id="KW-1185">Reference proteome</keyword>
<organism evidence="6 7">
    <name type="scientific">Microbacterium kribbense</name>
    <dbReference type="NCBI Taxonomy" id="433645"/>
    <lineage>
        <taxon>Bacteria</taxon>
        <taxon>Bacillati</taxon>
        <taxon>Actinomycetota</taxon>
        <taxon>Actinomycetes</taxon>
        <taxon>Micrococcales</taxon>
        <taxon>Microbacteriaceae</taxon>
        <taxon>Microbacterium</taxon>
    </lineage>
</organism>
<dbReference type="Gene3D" id="1.10.10.60">
    <property type="entry name" value="Homeodomain-like"/>
    <property type="match status" value="1"/>
</dbReference>
<evidence type="ECO:0000313" key="7">
    <source>
        <dbReference type="Proteomes" id="UP001500540"/>
    </source>
</evidence>
<dbReference type="RefSeq" id="WP_344782482.1">
    <property type="nucleotide sequence ID" value="NZ_BAABAF010000006.1"/>
</dbReference>
<dbReference type="EMBL" id="BAABAF010000006">
    <property type="protein sequence ID" value="GAA3765100.1"/>
    <property type="molecule type" value="Genomic_DNA"/>
</dbReference>
<sequence length="311" mass="32741">MSEIPLPTQLRCAYVAVQHLQYGTPMLELASELGVSRFTISRMIDRARHAGLVEVVTHLPEPVDLEVSALLQRAFALDDAIVAVPPSADEQTVRAAIGQVAANLLRAIIADDDVVGVGPGRTILETAGHLTTLAACDIVQLTGVASDDPVGDLRALMKLSEASGGRLFPVHAPLVTTDSDSRRAITAQPAIRSALHRMDYLDRAVLTVGGWPDSSLLARQFATMGELDGLLGRGVVAEIGCTLLDGDGHEIDGYQDRFVGITSTQLSSVPTTIGLGGGPGKERALLATLRSGLVNTVVTDITTARAVLDNM</sequence>
<feature type="domain" description="Sugar-binding" evidence="5">
    <location>
        <begin position="65"/>
        <end position="308"/>
    </location>
</feature>
<dbReference type="Pfam" id="PF04198">
    <property type="entry name" value="Sugar-bind"/>
    <property type="match status" value="1"/>
</dbReference>
<evidence type="ECO:0000256" key="2">
    <source>
        <dbReference type="ARBA" id="ARBA00023015"/>
    </source>
</evidence>
<name>A0ABP7GGG4_9MICO</name>
<evidence type="ECO:0000259" key="5">
    <source>
        <dbReference type="Pfam" id="PF04198"/>
    </source>
</evidence>
<dbReference type="InterPro" id="IPR037171">
    <property type="entry name" value="NagB/RpiA_transferase-like"/>
</dbReference>
<dbReference type="PANTHER" id="PTHR34294">
    <property type="entry name" value="TRANSCRIPTIONAL REGULATOR-RELATED"/>
    <property type="match status" value="1"/>
</dbReference>
<reference evidence="7" key="1">
    <citation type="journal article" date="2019" name="Int. J. Syst. Evol. Microbiol.">
        <title>The Global Catalogue of Microorganisms (GCM) 10K type strain sequencing project: providing services to taxonomists for standard genome sequencing and annotation.</title>
        <authorList>
            <consortium name="The Broad Institute Genomics Platform"/>
            <consortium name="The Broad Institute Genome Sequencing Center for Infectious Disease"/>
            <person name="Wu L."/>
            <person name="Ma J."/>
        </authorList>
    </citation>
    <scope>NUCLEOTIDE SEQUENCE [LARGE SCALE GENOMIC DNA]</scope>
    <source>
        <strain evidence="7">JCM 16950</strain>
    </source>
</reference>
<gene>
    <name evidence="6" type="ORF">GCM10022240_16630</name>
</gene>
<evidence type="ECO:0000313" key="6">
    <source>
        <dbReference type="EMBL" id="GAA3765100.1"/>
    </source>
</evidence>
<evidence type="ECO:0000256" key="1">
    <source>
        <dbReference type="ARBA" id="ARBA00010466"/>
    </source>
</evidence>
<comment type="caution">
    <text evidence="6">The sequence shown here is derived from an EMBL/GenBank/DDBJ whole genome shotgun (WGS) entry which is preliminary data.</text>
</comment>